<comment type="similarity">
    <text evidence="1 3">Belongs to the thiolase-like superfamily. Beta-ketoacyl-ACP synthases family.</text>
</comment>
<dbReference type="Gene3D" id="3.40.47.10">
    <property type="match status" value="1"/>
</dbReference>
<keyword evidence="2 3" id="KW-0808">Transferase</keyword>
<feature type="domain" description="Ketosynthase family 3 (KS3)" evidence="4">
    <location>
        <begin position="1"/>
        <end position="389"/>
    </location>
</feature>
<dbReference type="RefSeq" id="WP_390313935.1">
    <property type="nucleotide sequence ID" value="NZ_JBHSPB010000001.1"/>
</dbReference>
<dbReference type="InterPro" id="IPR014030">
    <property type="entry name" value="Ketoacyl_synth_N"/>
</dbReference>
<protein>
    <submittedName>
        <fullName evidence="5">Beta-ketoacyl-[acyl-carrier-protein] synthase family protein</fullName>
    </submittedName>
</protein>
<dbReference type="InterPro" id="IPR014031">
    <property type="entry name" value="Ketoacyl_synth_C"/>
</dbReference>
<proteinExistence type="inferred from homology"/>
<dbReference type="Pfam" id="PF02801">
    <property type="entry name" value="Ketoacyl-synt_C"/>
    <property type="match status" value="1"/>
</dbReference>
<dbReference type="InterPro" id="IPR020841">
    <property type="entry name" value="PKS_Beta-ketoAc_synthase_dom"/>
</dbReference>
<dbReference type="InterPro" id="IPR016039">
    <property type="entry name" value="Thiolase-like"/>
</dbReference>
<dbReference type="Pfam" id="PF00109">
    <property type="entry name" value="ketoacyl-synt"/>
    <property type="match status" value="1"/>
</dbReference>
<dbReference type="PROSITE" id="PS52004">
    <property type="entry name" value="KS3_2"/>
    <property type="match status" value="1"/>
</dbReference>
<evidence type="ECO:0000256" key="1">
    <source>
        <dbReference type="ARBA" id="ARBA00008467"/>
    </source>
</evidence>
<dbReference type="SUPFAM" id="SSF53901">
    <property type="entry name" value="Thiolase-like"/>
    <property type="match status" value="2"/>
</dbReference>
<dbReference type="EMBL" id="JBHSPB010000001">
    <property type="protein sequence ID" value="MFC5718948.1"/>
    <property type="molecule type" value="Genomic_DNA"/>
</dbReference>
<dbReference type="PANTHER" id="PTHR11712:SF336">
    <property type="entry name" value="3-OXOACYL-[ACYL-CARRIER-PROTEIN] SYNTHASE, MITOCHONDRIAL"/>
    <property type="match status" value="1"/>
</dbReference>
<keyword evidence="6" id="KW-1185">Reference proteome</keyword>
<evidence type="ECO:0000256" key="2">
    <source>
        <dbReference type="ARBA" id="ARBA00022679"/>
    </source>
</evidence>
<dbReference type="InterPro" id="IPR000794">
    <property type="entry name" value="Beta-ketoacyl_synthase"/>
</dbReference>
<gene>
    <name evidence="5" type="ORF">ACFP1Z_01975</name>
</gene>
<reference evidence="6" key="1">
    <citation type="journal article" date="2019" name="Int. J. Syst. Evol. Microbiol.">
        <title>The Global Catalogue of Microorganisms (GCM) 10K type strain sequencing project: providing services to taxonomists for standard genome sequencing and annotation.</title>
        <authorList>
            <consortium name="The Broad Institute Genomics Platform"/>
            <consortium name="The Broad Institute Genome Sequencing Center for Infectious Disease"/>
            <person name="Wu L."/>
            <person name="Ma J."/>
        </authorList>
    </citation>
    <scope>NUCLEOTIDE SEQUENCE [LARGE SCALE GENOMIC DNA]</scope>
    <source>
        <strain evidence="6">CGMCC 4.7304</strain>
    </source>
</reference>
<comment type="caution">
    <text evidence="5">The sequence shown here is derived from an EMBL/GenBank/DDBJ whole genome shotgun (WGS) entry which is preliminary data.</text>
</comment>
<evidence type="ECO:0000313" key="5">
    <source>
        <dbReference type="EMBL" id="MFC5718948.1"/>
    </source>
</evidence>
<dbReference type="PANTHER" id="PTHR11712">
    <property type="entry name" value="POLYKETIDE SYNTHASE-RELATED"/>
    <property type="match status" value="1"/>
</dbReference>
<evidence type="ECO:0000259" key="4">
    <source>
        <dbReference type="PROSITE" id="PS52004"/>
    </source>
</evidence>
<organism evidence="5 6">
    <name type="scientific">Streptomyces gamaensis</name>
    <dbReference type="NCBI Taxonomy" id="1763542"/>
    <lineage>
        <taxon>Bacteria</taxon>
        <taxon>Bacillati</taxon>
        <taxon>Actinomycetota</taxon>
        <taxon>Actinomycetes</taxon>
        <taxon>Kitasatosporales</taxon>
        <taxon>Streptomycetaceae</taxon>
        <taxon>Streptomyces</taxon>
    </lineage>
</organism>
<accession>A0ABW0YTV0</accession>
<dbReference type="Proteomes" id="UP001596083">
    <property type="component" value="Unassembled WGS sequence"/>
</dbReference>
<evidence type="ECO:0000256" key="3">
    <source>
        <dbReference type="RuleBase" id="RU003694"/>
    </source>
</evidence>
<name>A0ABW0YTV0_9ACTN</name>
<evidence type="ECO:0000313" key="6">
    <source>
        <dbReference type="Proteomes" id="UP001596083"/>
    </source>
</evidence>
<dbReference type="SMART" id="SM00825">
    <property type="entry name" value="PKS_KS"/>
    <property type="match status" value="1"/>
</dbReference>
<sequence>MSAVITGFGVFTAFGPGADALRAGVFAGKPGFAPVTRFDTSPFRGGHAAEYPGADPALPRVPSQWDVLLACGRSALGMAGLSDAERAPLLLGSQGDFTAVNRYWRAEAAGTALPSADELSVSVPGALADRLGETLGLGPRRVTFTNACVASATAVAQAAALVAAGRADVVVCAGAYVVDEEFFAKFDSGRAFASDGVVRPFARDRSGLLLGDGAAALVVESEEHARGRGAQALARVLGWGYSNDAFHLARPHPEGAGMASAIGRALERARVRPEQLGYVNAHGTGTPANDVAETRALRAALGTAAAGTPVSSTKSMTGHMLEASGIVEAVITLLALTDGILPPTANLDERDPECDLDYVANEPRAARIRRALSVNAAFGGANTALVLERP</sequence>
<dbReference type="CDD" id="cd00834">
    <property type="entry name" value="KAS_I_II"/>
    <property type="match status" value="1"/>
</dbReference>